<accession>A0AAD7RQI8</accession>
<sequence length="181" mass="20136">MLKCEDKRTAVRRAELSHLVGWMEDGTSRKCGPQSPFSVPQNVGSLERSPGLRGALMKLWNLASCKQILLGWPAHAKPQHPATVQAFTPTPWKRWRGGEREKWREPGKASWAPMPSAPAQSVTPGVKGQQVADGDERQMMLCCCPPGVTESTLSSEISPALPSARLWRRHKCSPHVRRVRQ</sequence>
<feature type="region of interest" description="Disordered" evidence="1">
    <location>
        <begin position="105"/>
        <end position="128"/>
    </location>
</feature>
<name>A0AAD7RQI8_9TELE</name>
<dbReference type="AlphaFoldDB" id="A0AAD7RQI8"/>
<keyword evidence="3" id="KW-1185">Reference proteome</keyword>
<dbReference type="Proteomes" id="UP001221898">
    <property type="component" value="Unassembled WGS sequence"/>
</dbReference>
<gene>
    <name evidence="2" type="ORF">AAFF_G00133650</name>
</gene>
<comment type="caution">
    <text evidence="2">The sequence shown here is derived from an EMBL/GenBank/DDBJ whole genome shotgun (WGS) entry which is preliminary data.</text>
</comment>
<protein>
    <submittedName>
        <fullName evidence="2">Uncharacterized protein</fullName>
    </submittedName>
</protein>
<proteinExistence type="predicted"/>
<evidence type="ECO:0000313" key="3">
    <source>
        <dbReference type="Proteomes" id="UP001221898"/>
    </source>
</evidence>
<evidence type="ECO:0000313" key="2">
    <source>
        <dbReference type="EMBL" id="KAJ8388489.1"/>
    </source>
</evidence>
<reference evidence="2" key="1">
    <citation type="journal article" date="2023" name="Science">
        <title>Genome structures resolve the early diversification of teleost fishes.</title>
        <authorList>
            <person name="Parey E."/>
            <person name="Louis A."/>
            <person name="Montfort J."/>
            <person name="Bouchez O."/>
            <person name="Roques C."/>
            <person name="Iampietro C."/>
            <person name="Lluch J."/>
            <person name="Castinel A."/>
            <person name="Donnadieu C."/>
            <person name="Desvignes T."/>
            <person name="Floi Bucao C."/>
            <person name="Jouanno E."/>
            <person name="Wen M."/>
            <person name="Mejri S."/>
            <person name="Dirks R."/>
            <person name="Jansen H."/>
            <person name="Henkel C."/>
            <person name="Chen W.J."/>
            <person name="Zahm M."/>
            <person name="Cabau C."/>
            <person name="Klopp C."/>
            <person name="Thompson A.W."/>
            <person name="Robinson-Rechavi M."/>
            <person name="Braasch I."/>
            <person name="Lecointre G."/>
            <person name="Bobe J."/>
            <person name="Postlethwait J.H."/>
            <person name="Berthelot C."/>
            <person name="Roest Crollius H."/>
            <person name="Guiguen Y."/>
        </authorList>
    </citation>
    <scope>NUCLEOTIDE SEQUENCE</scope>
    <source>
        <strain evidence="2">NC1722</strain>
    </source>
</reference>
<dbReference type="EMBL" id="JAINUG010000194">
    <property type="protein sequence ID" value="KAJ8388489.1"/>
    <property type="molecule type" value="Genomic_DNA"/>
</dbReference>
<organism evidence="2 3">
    <name type="scientific">Aldrovandia affinis</name>
    <dbReference type="NCBI Taxonomy" id="143900"/>
    <lineage>
        <taxon>Eukaryota</taxon>
        <taxon>Metazoa</taxon>
        <taxon>Chordata</taxon>
        <taxon>Craniata</taxon>
        <taxon>Vertebrata</taxon>
        <taxon>Euteleostomi</taxon>
        <taxon>Actinopterygii</taxon>
        <taxon>Neopterygii</taxon>
        <taxon>Teleostei</taxon>
        <taxon>Notacanthiformes</taxon>
        <taxon>Halosauridae</taxon>
        <taxon>Aldrovandia</taxon>
    </lineage>
</organism>
<evidence type="ECO:0000256" key="1">
    <source>
        <dbReference type="SAM" id="MobiDB-lite"/>
    </source>
</evidence>